<feature type="transmembrane region" description="Helical" evidence="7">
    <location>
        <begin position="253"/>
        <end position="273"/>
    </location>
</feature>
<feature type="transmembrane region" description="Helical" evidence="7">
    <location>
        <begin position="100"/>
        <end position="123"/>
    </location>
</feature>
<dbReference type="STRING" id="1330534.L323_09675"/>
<evidence type="ECO:0000256" key="2">
    <source>
        <dbReference type="ARBA" id="ARBA00022448"/>
    </source>
</evidence>
<dbReference type="PANTHER" id="PTHR23522:SF4">
    <property type="entry name" value="NUCLEOSIDE PERMEASE NUPG-RELATED"/>
    <property type="match status" value="1"/>
</dbReference>
<comment type="caution">
    <text evidence="8">The sequence shown here is derived from an EMBL/GenBank/DDBJ whole genome shotgun (WGS) entry which is preliminary data.</text>
</comment>
<name>U4R2U2_9FIRM</name>
<feature type="transmembrane region" description="Helical" evidence="7">
    <location>
        <begin position="338"/>
        <end position="358"/>
    </location>
</feature>
<feature type="transmembrane region" description="Helical" evidence="7">
    <location>
        <begin position="378"/>
        <end position="398"/>
    </location>
</feature>
<keyword evidence="5 7" id="KW-1133">Transmembrane helix</keyword>
<dbReference type="Pfam" id="PF03825">
    <property type="entry name" value="Nuc_H_symport"/>
    <property type="match status" value="1"/>
</dbReference>
<evidence type="ECO:0008006" key="10">
    <source>
        <dbReference type="Google" id="ProtNLM"/>
    </source>
</evidence>
<feature type="transmembrane region" description="Helical" evidence="7">
    <location>
        <begin position="75"/>
        <end position="94"/>
    </location>
</feature>
<evidence type="ECO:0000256" key="7">
    <source>
        <dbReference type="SAM" id="Phobius"/>
    </source>
</evidence>
<evidence type="ECO:0000256" key="1">
    <source>
        <dbReference type="ARBA" id="ARBA00004651"/>
    </source>
</evidence>
<sequence>MKYNKFIKSRLSMLMFLQFFISGITCPIMSLYLIKCLHFSGDQTGIILSVSGITTIFSSVIGTLIADKILTVNRLLGICHLFAAIFMIILTLQTRFEWVLVSYLFYTLSFGCTNGCVSAVVFHHEENAKKNFGGIQMWGSIGWISAGWLFSFVWMRNLTGIMAINRMADALKISAGISLILFIYTFTLPVKKIVPESRKSLVPREALSVFKKPQNLFLAVMVFITFTSFQYYLFGIGPYLQQSNYGESNIMPLMSVAQIAEAVALGVLGYFIVRKDFKKVLIIGLIANLWRFVALLISPAFPAVISALVCHGVASAFFFTASCIYLDSKCEDSTARPGVQQIIIMLAYGVGASLGNLSAGRSVTMFETAVSGVVNYSAFWGVPLVVNAVVFLPFILLFKRGLGEKVSKQKDVAGLSKKLSIKEI</sequence>
<dbReference type="OrthoDB" id="9783013at2"/>
<proteinExistence type="predicted"/>
<feature type="transmembrane region" description="Helical" evidence="7">
    <location>
        <begin position="12"/>
        <end position="34"/>
    </location>
</feature>
<dbReference type="GO" id="GO:0015212">
    <property type="term" value="F:cytidine transmembrane transporter activity"/>
    <property type="evidence" value="ECO:0007669"/>
    <property type="project" value="TreeGrafter"/>
</dbReference>
<dbReference type="RefSeq" id="WP_020815469.1">
    <property type="nucleotide sequence ID" value="NZ_ATAY01000031.1"/>
</dbReference>
<evidence type="ECO:0000313" key="8">
    <source>
        <dbReference type="EMBL" id="EPR12027.1"/>
    </source>
</evidence>
<dbReference type="GO" id="GO:0005886">
    <property type="term" value="C:plasma membrane"/>
    <property type="evidence" value="ECO:0007669"/>
    <property type="project" value="UniProtKB-SubCell"/>
</dbReference>
<feature type="transmembrane region" description="Helical" evidence="7">
    <location>
        <begin position="215"/>
        <end position="233"/>
    </location>
</feature>
<organism evidence="8 9">
    <name type="scientific">Ruminiclostridium papyrosolvens C7</name>
    <dbReference type="NCBI Taxonomy" id="1330534"/>
    <lineage>
        <taxon>Bacteria</taxon>
        <taxon>Bacillati</taxon>
        <taxon>Bacillota</taxon>
        <taxon>Clostridia</taxon>
        <taxon>Eubacteriales</taxon>
        <taxon>Oscillospiraceae</taxon>
        <taxon>Ruminiclostridium</taxon>
    </lineage>
</organism>
<dbReference type="SUPFAM" id="SSF103473">
    <property type="entry name" value="MFS general substrate transporter"/>
    <property type="match status" value="1"/>
</dbReference>
<feature type="transmembrane region" description="Helical" evidence="7">
    <location>
        <begin position="46"/>
        <end position="66"/>
    </location>
</feature>
<evidence type="ECO:0000256" key="6">
    <source>
        <dbReference type="ARBA" id="ARBA00023136"/>
    </source>
</evidence>
<reference evidence="8 9" key="1">
    <citation type="journal article" date="2013" name="Genome Announc.">
        <title>Draft Genome Sequence of the Cellulolytic Bacterium Clostridium papyrosolvens C7 (ATCC 700395).</title>
        <authorList>
            <person name="Zepeda V."/>
            <person name="Dassa B."/>
            <person name="Borovok I."/>
            <person name="Lamed R."/>
            <person name="Bayer E.A."/>
            <person name="Cate J.H."/>
        </authorList>
    </citation>
    <scope>NUCLEOTIDE SEQUENCE [LARGE SCALE GENOMIC DNA]</scope>
    <source>
        <strain evidence="8 9">C7</strain>
    </source>
</reference>
<feature type="transmembrane region" description="Helical" evidence="7">
    <location>
        <begin position="303"/>
        <end position="326"/>
    </location>
</feature>
<feature type="transmembrane region" description="Helical" evidence="7">
    <location>
        <begin position="135"/>
        <end position="155"/>
    </location>
</feature>
<dbReference type="PATRIC" id="fig|1330534.3.peg.1928"/>
<dbReference type="GO" id="GO:0015213">
    <property type="term" value="F:uridine transmembrane transporter activity"/>
    <property type="evidence" value="ECO:0007669"/>
    <property type="project" value="TreeGrafter"/>
</dbReference>
<dbReference type="InterPro" id="IPR004740">
    <property type="entry name" value="Nuc_H_symport"/>
</dbReference>
<dbReference type="Gene3D" id="1.20.1250.20">
    <property type="entry name" value="MFS general substrate transporter like domains"/>
    <property type="match status" value="2"/>
</dbReference>
<dbReference type="AlphaFoldDB" id="U4R2U2"/>
<evidence type="ECO:0000313" key="9">
    <source>
        <dbReference type="Proteomes" id="UP000016860"/>
    </source>
</evidence>
<keyword evidence="3" id="KW-1003">Cell membrane</keyword>
<gene>
    <name evidence="8" type="ORF">L323_09675</name>
</gene>
<feature type="transmembrane region" description="Helical" evidence="7">
    <location>
        <begin position="280"/>
        <end position="297"/>
    </location>
</feature>
<dbReference type="PANTHER" id="PTHR23522">
    <property type="entry name" value="BLL5896 PROTEIN"/>
    <property type="match status" value="1"/>
</dbReference>
<evidence type="ECO:0000256" key="4">
    <source>
        <dbReference type="ARBA" id="ARBA00022692"/>
    </source>
</evidence>
<keyword evidence="2" id="KW-0813">Transport</keyword>
<keyword evidence="4 7" id="KW-0812">Transmembrane</keyword>
<comment type="subcellular location">
    <subcellularLocation>
        <location evidence="1">Cell membrane</location>
        <topology evidence="1">Multi-pass membrane protein</topology>
    </subcellularLocation>
</comment>
<dbReference type="Proteomes" id="UP000016860">
    <property type="component" value="Unassembled WGS sequence"/>
</dbReference>
<protein>
    <recommendedName>
        <fullName evidence="10">MFS transporter</fullName>
    </recommendedName>
</protein>
<dbReference type="EMBL" id="ATAY01000031">
    <property type="protein sequence ID" value="EPR12027.1"/>
    <property type="molecule type" value="Genomic_DNA"/>
</dbReference>
<evidence type="ECO:0000256" key="3">
    <source>
        <dbReference type="ARBA" id="ARBA00022475"/>
    </source>
</evidence>
<keyword evidence="6 7" id="KW-0472">Membrane</keyword>
<evidence type="ECO:0000256" key="5">
    <source>
        <dbReference type="ARBA" id="ARBA00022989"/>
    </source>
</evidence>
<feature type="transmembrane region" description="Helical" evidence="7">
    <location>
        <begin position="175"/>
        <end position="194"/>
    </location>
</feature>
<accession>U4R2U2</accession>
<dbReference type="InterPro" id="IPR036259">
    <property type="entry name" value="MFS_trans_sf"/>
</dbReference>